<keyword evidence="3" id="KW-1185">Reference proteome</keyword>
<dbReference type="EMBL" id="CP133720">
    <property type="protein sequence ID" value="WMW80753.1"/>
    <property type="molecule type" value="Genomic_DNA"/>
</dbReference>
<evidence type="ECO:0008006" key="4">
    <source>
        <dbReference type="Google" id="ProtNLM"/>
    </source>
</evidence>
<sequence length="389" mass="43491">MSYPHLLQLPYHSNPYPIYVELRERGELWWDDRHQPWLATTSDSVAAILSSLDCVVRPPHELVPKAIANGAAGQIFGKLMRMNEGEAHRLAKASLQQALRQITPDRLQTIMQAQNGFIDLLDGPQHQSHQLDPERLNRWIFAVPVRTMAMALGFDHAQSAVIEQEIADFVACLSPLSHEMALQRAHQAALHLQQRLAQMFQEQSGEEGSFAHAYQLAIDEHGWQDASAWIANLLGILSQTYEASAGLLGNCIVGCIAHLRTQGLHRDFPLESDVQRYVQQIAQQDPAIHNTRRFVVRDWEIAGQTLKAGQTILLLLASANHSEAEAQMSFSHARHRCPGEALALSIASSALTLLLQAYSSDALRDLQFQYRPSMNARMPTFSHLNDASK</sequence>
<dbReference type="InterPro" id="IPR036396">
    <property type="entry name" value="Cyt_P450_sf"/>
</dbReference>
<organism evidence="2 3">
    <name type="scientific">Undibacterium cyanobacteriorum</name>
    <dbReference type="NCBI Taxonomy" id="3073561"/>
    <lineage>
        <taxon>Bacteria</taxon>
        <taxon>Pseudomonadati</taxon>
        <taxon>Pseudomonadota</taxon>
        <taxon>Betaproteobacteria</taxon>
        <taxon>Burkholderiales</taxon>
        <taxon>Oxalobacteraceae</taxon>
        <taxon>Undibacterium</taxon>
    </lineage>
</organism>
<comment type="similarity">
    <text evidence="1">Belongs to the cytochrome P450 family.</text>
</comment>
<evidence type="ECO:0000313" key="3">
    <source>
        <dbReference type="Proteomes" id="UP001181355"/>
    </source>
</evidence>
<accession>A0ABY9RHQ2</accession>
<dbReference type="PANTHER" id="PTHR46696">
    <property type="entry name" value="P450, PUTATIVE (EUROFUNG)-RELATED"/>
    <property type="match status" value="1"/>
</dbReference>
<dbReference type="CDD" id="cd11036">
    <property type="entry name" value="AknT-like"/>
    <property type="match status" value="1"/>
</dbReference>
<protein>
    <recommendedName>
        <fullName evidence="4">Cytochrome</fullName>
    </recommendedName>
</protein>
<proteinExistence type="inferred from homology"/>
<reference evidence="2" key="1">
    <citation type="submission" date="2023-09" db="EMBL/GenBank/DDBJ databases">
        <title>Undibacterium sp. 20NA77.5 isolated from freshwater.</title>
        <authorList>
            <person name="Le V."/>
            <person name="Ko S.-R."/>
            <person name="Ahn C.-Y."/>
            <person name="Oh H.-M."/>
        </authorList>
    </citation>
    <scope>NUCLEOTIDE SEQUENCE</scope>
    <source>
        <strain evidence="2">20NA77.5</strain>
    </source>
</reference>
<dbReference type="RefSeq" id="WP_309482244.1">
    <property type="nucleotide sequence ID" value="NZ_CP133720.1"/>
</dbReference>
<gene>
    <name evidence="2" type="ORF">RF679_00395</name>
</gene>
<dbReference type="SUPFAM" id="SSF48264">
    <property type="entry name" value="Cytochrome P450"/>
    <property type="match status" value="1"/>
</dbReference>
<evidence type="ECO:0000313" key="2">
    <source>
        <dbReference type="EMBL" id="WMW80753.1"/>
    </source>
</evidence>
<name>A0ABY9RHQ2_9BURK</name>
<dbReference type="Gene3D" id="1.10.630.10">
    <property type="entry name" value="Cytochrome P450"/>
    <property type="match status" value="1"/>
</dbReference>
<evidence type="ECO:0000256" key="1">
    <source>
        <dbReference type="ARBA" id="ARBA00010617"/>
    </source>
</evidence>
<dbReference type="PANTHER" id="PTHR46696:SF1">
    <property type="entry name" value="CYTOCHROME P450 YJIB-RELATED"/>
    <property type="match status" value="1"/>
</dbReference>
<dbReference type="Proteomes" id="UP001181355">
    <property type="component" value="Chromosome"/>
</dbReference>